<accession>A0AAN9PBZ6</accession>
<dbReference type="AlphaFoldDB" id="A0AAN9PBZ6"/>
<proteinExistence type="predicted"/>
<comment type="caution">
    <text evidence="1">The sequence shown here is derived from an EMBL/GenBank/DDBJ whole genome shotgun (WGS) entry which is preliminary data.</text>
</comment>
<keyword evidence="2" id="KW-1185">Reference proteome</keyword>
<dbReference type="EMBL" id="JAYKXN010000004">
    <property type="protein sequence ID" value="KAK7293178.1"/>
    <property type="molecule type" value="Genomic_DNA"/>
</dbReference>
<evidence type="ECO:0000313" key="1">
    <source>
        <dbReference type="EMBL" id="KAK7293178.1"/>
    </source>
</evidence>
<sequence length="143" mass="17491">MEEKVEVSYGYRLRKKWWLGTAKRERKYELVFLASKRRKNGMKNWNVELNIYREKGHEYERKYGGGEGRDGTTKREENDVQWMSLPPRDTSWEDWEDLSNVITLRTRWFSHRVKIASKWKMAWKVHLRTHQDEYGLKSRHTGR</sequence>
<reference evidence="1 2" key="1">
    <citation type="submission" date="2024-01" db="EMBL/GenBank/DDBJ databases">
        <title>The genomes of 5 underutilized Papilionoideae crops provide insights into root nodulation and disease resistance.</title>
        <authorList>
            <person name="Yuan L."/>
        </authorList>
    </citation>
    <scope>NUCLEOTIDE SEQUENCE [LARGE SCALE GENOMIC DNA]</scope>
    <source>
        <strain evidence="1">LY-2023</strain>
        <tissue evidence="1">Leaf</tissue>
    </source>
</reference>
<protein>
    <submittedName>
        <fullName evidence="1">Uncharacterized protein</fullName>
    </submittedName>
</protein>
<gene>
    <name evidence="1" type="ORF">RJT34_16040</name>
</gene>
<evidence type="ECO:0000313" key="2">
    <source>
        <dbReference type="Proteomes" id="UP001359559"/>
    </source>
</evidence>
<name>A0AAN9PBZ6_CLITE</name>
<organism evidence="1 2">
    <name type="scientific">Clitoria ternatea</name>
    <name type="common">Butterfly pea</name>
    <dbReference type="NCBI Taxonomy" id="43366"/>
    <lineage>
        <taxon>Eukaryota</taxon>
        <taxon>Viridiplantae</taxon>
        <taxon>Streptophyta</taxon>
        <taxon>Embryophyta</taxon>
        <taxon>Tracheophyta</taxon>
        <taxon>Spermatophyta</taxon>
        <taxon>Magnoliopsida</taxon>
        <taxon>eudicotyledons</taxon>
        <taxon>Gunneridae</taxon>
        <taxon>Pentapetalae</taxon>
        <taxon>rosids</taxon>
        <taxon>fabids</taxon>
        <taxon>Fabales</taxon>
        <taxon>Fabaceae</taxon>
        <taxon>Papilionoideae</taxon>
        <taxon>50 kb inversion clade</taxon>
        <taxon>NPAAA clade</taxon>
        <taxon>indigoferoid/millettioid clade</taxon>
        <taxon>Phaseoleae</taxon>
        <taxon>Clitoria</taxon>
    </lineage>
</organism>
<dbReference type="Proteomes" id="UP001359559">
    <property type="component" value="Unassembled WGS sequence"/>
</dbReference>